<organism evidence="1 2">
    <name type="scientific">Elysia crispata</name>
    <name type="common">lettuce slug</name>
    <dbReference type="NCBI Taxonomy" id="231223"/>
    <lineage>
        <taxon>Eukaryota</taxon>
        <taxon>Metazoa</taxon>
        <taxon>Spiralia</taxon>
        <taxon>Lophotrochozoa</taxon>
        <taxon>Mollusca</taxon>
        <taxon>Gastropoda</taxon>
        <taxon>Heterobranchia</taxon>
        <taxon>Euthyneura</taxon>
        <taxon>Panpulmonata</taxon>
        <taxon>Sacoglossa</taxon>
        <taxon>Placobranchoidea</taxon>
        <taxon>Plakobranchidae</taxon>
        <taxon>Elysia</taxon>
    </lineage>
</organism>
<comment type="caution">
    <text evidence="1">The sequence shown here is derived from an EMBL/GenBank/DDBJ whole genome shotgun (WGS) entry which is preliminary data.</text>
</comment>
<keyword evidence="2" id="KW-1185">Reference proteome</keyword>
<evidence type="ECO:0000313" key="2">
    <source>
        <dbReference type="Proteomes" id="UP001283361"/>
    </source>
</evidence>
<dbReference type="AlphaFoldDB" id="A0AAE0Y2P3"/>
<sequence>MPCRPTRFYPGGNVQNVLHQQPDIKRDIVYNGWRQQSANGGLRPSSLGSAFDLQRTLLRPHGNSSFFFKRCTSRQDDLQGLHQLQGDGVKCYKPESR</sequence>
<evidence type="ECO:0000313" key="1">
    <source>
        <dbReference type="EMBL" id="KAK3730990.1"/>
    </source>
</evidence>
<protein>
    <submittedName>
        <fullName evidence="1">Uncharacterized protein</fullName>
    </submittedName>
</protein>
<name>A0AAE0Y2P3_9GAST</name>
<reference evidence="1" key="1">
    <citation type="journal article" date="2023" name="G3 (Bethesda)">
        <title>A reference genome for the long-term kleptoplast-retaining sea slug Elysia crispata morphotype clarki.</title>
        <authorList>
            <person name="Eastman K.E."/>
            <person name="Pendleton A.L."/>
            <person name="Shaikh M.A."/>
            <person name="Suttiyut T."/>
            <person name="Ogas R."/>
            <person name="Tomko P."/>
            <person name="Gavelis G."/>
            <person name="Widhalm J.R."/>
            <person name="Wisecaver J.H."/>
        </authorList>
    </citation>
    <scope>NUCLEOTIDE SEQUENCE</scope>
    <source>
        <strain evidence="1">ECLA1</strain>
    </source>
</reference>
<proteinExistence type="predicted"/>
<dbReference type="Proteomes" id="UP001283361">
    <property type="component" value="Unassembled WGS sequence"/>
</dbReference>
<accession>A0AAE0Y2P3</accession>
<dbReference type="EMBL" id="JAWDGP010007037">
    <property type="protein sequence ID" value="KAK3730990.1"/>
    <property type="molecule type" value="Genomic_DNA"/>
</dbReference>
<gene>
    <name evidence="1" type="ORF">RRG08_009028</name>
</gene>